<proteinExistence type="predicted"/>
<organism evidence="1 2">
    <name type="scientific">Colletotrichum destructivum</name>
    <dbReference type="NCBI Taxonomy" id="34406"/>
    <lineage>
        <taxon>Eukaryota</taxon>
        <taxon>Fungi</taxon>
        <taxon>Dikarya</taxon>
        <taxon>Ascomycota</taxon>
        <taxon>Pezizomycotina</taxon>
        <taxon>Sordariomycetes</taxon>
        <taxon>Hypocreomycetidae</taxon>
        <taxon>Glomerellales</taxon>
        <taxon>Glomerellaceae</taxon>
        <taxon>Colletotrichum</taxon>
        <taxon>Colletotrichum destructivum species complex</taxon>
    </lineage>
</organism>
<evidence type="ECO:0000313" key="2">
    <source>
        <dbReference type="Proteomes" id="UP001322277"/>
    </source>
</evidence>
<dbReference type="PANTHER" id="PTHR19879:SF9">
    <property type="entry name" value="TRANSCRIPTION INITIATION FACTOR TFIID SUBUNIT 5"/>
    <property type="match status" value="1"/>
</dbReference>
<dbReference type="KEGG" id="cdet:87951444"/>
<keyword evidence="2" id="KW-1185">Reference proteome</keyword>
<dbReference type="RefSeq" id="XP_062787151.1">
    <property type="nucleotide sequence ID" value="XM_062931100.1"/>
</dbReference>
<sequence length="389" mass="43630">MCGMKPGDRRSGLSQQVIQTQLPAHVRYACTHLVHHLEQAKMKVKDNDEFHQFIKVHLLHWLEALSILGQPGKAIDLADRLVRVVEVFDFLQDSDSFAFNHMSTFSQYPLQLYWSALSFSPTASIVRQTFHDCIPKCIAFQTSHETSWPPLIRSMIPEGDPEVDYKELKISSLAVSPDSSLVAGGYHYNMIQIWSMSTGEPLHRIFLDTIENDDNGHQCHSVSILVFSGDSKHLITTSFQMQCFHIYKTECGSLERIISNMDGDVCHIDASLEGDIFASAHEAGAVALWSISTGKRLRLLLSPANSIAESPTTTSPEYVGFSADSRSVAAIFFNDDETCIWDTTTGHLVRTIQRNKPYITSHTHFWNTPPFGTPKNEAILTALLSLINY</sequence>
<evidence type="ECO:0000313" key="1">
    <source>
        <dbReference type="EMBL" id="WQF89930.1"/>
    </source>
</evidence>
<accession>A0AAX4J3K4</accession>
<dbReference type="PANTHER" id="PTHR19879">
    <property type="entry name" value="TRANSCRIPTION INITIATION FACTOR TFIID"/>
    <property type="match status" value="1"/>
</dbReference>
<dbReference type="EMBL" id="CP137314">
    <property type="protein sequence ID" value="WQF89930.1"/>
    <property type="molecule type" value="Genomic_DNA"/>
</dbReference>
<gene>
    <name evidence="1" type="ORF">CDEST_14944</name>
</gene>
<dbReference type="GeneID" id="87951444"/>
<dbReference type="SUPFAM" id="SSF50969">
    <property type="entry name" value="YVTN repeat-like/Quinoprotein amine dehydrogenase"/>
    <property type="match status" value="1"/>
</dbReference>
<dbReference type="AlphaFoldDB" id="A0AAX4J3K4"/>
<reference evidence="2" key="1">
    <citation type="journal article" date="2023" name="bioRxiv">
        <title>Complete genome of the Medicago anthracnose fungus, Colletotrichum destructivum, reveals a mini-chromosome-like region within a core chromosome.</title>
        <authorList>
            <person name="Lapalu N."/>
            <person name="Simon A."/>
            <person name="Lu A."/>
            <person name="Plaumann P.-L."/>
            <person name="Amselem J."/>
            <person name="Pigne S."/>
            <person name="Auger A."/>
            <person name="Koch C."/>
            <person name="Dallery J.-F."/>
            <person name="O'Connell R.J."/>
        </authorList>
    </citation>
    <scope>NUCLEOTIDE SEQUENCE [LARGE SCALE GENOMIC DNA]</scope>
    <source>
        <strain evidence="2">CBS 520.97</strain>
    </source>
</reference>
<dbReference type="Proteomes" id="UP001322277">
    <property type="component" value="Chromosome 10"/>
</dbReference>
<protein>
    <submittedName>
        <fullName evidence="1">Quinoprotein amine dehydrogenase, beta chain</fullName>
    </submittedName>
</protein>
<dbReference type="InterPro" id="IPR015943">
    <property type="entry name" value="WD40/YVTN_repeat-like_dom_sf"/>
</dbReference>
<dbReference type="InterPro" id="IPR011044">
    <property type="entry name" value="Quino_amine_DH_bsu"/>
</dbReference>
<dbReference type="Gene3D" id="2.130.10.10">
    <property type="entry name" value="YVTN repeat-like/Quinoprotein amine dehydrogenase"/>
    <property type="match status" value="1"/>
</dbReference>
<name>A0AAX4J3K4_9PEZI</name>